<name>A0AAD8F020_BIOPF</name>
<evidence type="ECO:0000313" key="3">
    <source>
        <dbReference type="Proteomes" id="UP001233172"/>
    </source>
</evidence>
<keyword evidence="3" id="KW-1185">Reference proteome</keyword>
<accession>A0AAD8F020</accession>
<dbReference type="Proteomes" id="UP001233172">
    <property type="component" value="Unassembled WGS sequence"/>
</dbReference>
<dbReference type="AlphaFoldDB" id="A0AAD8F020"/>
<sequence>SLDYKRLQESVKEITASIKSHSEKIEVLQNRNKSLVKGNIKEMAANVKTHSDTIESLQENYKEIMEELSVASSFMSNLKDENIKLKLELKDYNKK</sequence>
<organism evidence="2 3">
    <name type="scientific">Biomphalaria pfeifferi</name>
    <name type="common">Bloodfluke planorb</name>
    <name type="synonym">Freshwater snail</name>
    <dbReference type="NCBI Taxonomy" id="112525"/>
    <lineage>
        <taxon>Eukaryota</taxon>
        <taxon>Metazoa</taxon>
        <taxon>Spiralia</taxon>
        <taxon>Lophotrochozoa</taxon>
        <taxon>Mollusca</taxon>
        <taxon>Gastropoda</taxon>
        <taxon>Heterobranchia</taxon>
        <taxon>Euthyneura</taxon>
        <taxon>Panpulmonata</taxon>
        <taxon>Hygrophila</taxon>
        <taxon>Lymnaeoidea</taxon>
        <taxon>Planorbidae</taxon>
        <taxon>Biomphalaria</taxon>
    </lineage>
</organism>
<evidence type="ECO:0000256" key="1">
    <source>
        <dbReference type="SAM" id="Coils"/>
    </source>
</evidence>
<keyword evidence="1" id="KW-0175">Coiled coil</keyword>
<feature type="non-terminal residue" evidence="2">
    <location>
        <position position="1"/>
    </location>
</feature>
<feature type="coiled-coil region" evidence="1">
    <location>
        <begin position="4"/>
        <end position="95"/>
    </location>
</feature>
<evidence type="ECO:0000313" key="2">
    <source>
        <dbReference type="EMBL" id="KAK0046787.1"/>
    </source>
</evidence>
<dbReference type="EMBL" id="JASAOG010000160">
    <property type="protein sequence ID" value="KAK0046787.1"/>
    <property type="molecule type" value="Genomic_DNA"/>
</dbReference>
<reference evidence="2" key="2">
    <citation type="submission" date="2023-04" db="EMBL/GenBank/DDBJ databases">
        <authorList>
            <person name="Bu L."/>
            <person name="Lu L."/>
            <person name="Laidemitt M.R."/>
            <person name="Zhang S.M."/>
            <person name="Mutuku M."/>
            <person name="Mkoji G."/>
            <person name="Steinauer M."/>
            <person name="Loker E.S."/>
        </authorList>
    </citation>
    <scope>NUCLEOTIDE SEQUENCE</scope>
    <source>
        <strain evidence="2">KasaAsao</strain>
        <tissue evidence="2">Whole Snail</tissue>
    </source>
</reference>
<comment type="caution">
    <text evidence="2">The sequence shown here is derived from an EMBL/GenBank/DDBJ whole genome shotgun (WGS) entry which is preliminary data.</text>
</comment>
<proteinExistence type="predicted"/>
<gene>
    <name evidence="2" type="ORF">Bpfe_023811</name>
</gene>
<reference evidence="2" key="1">
    <citation type="journal article" date="2023" name="PLoS Negl. Trop. Dis.">
        <title>A genome sequence for Biomphalaria pfeifferi, the major vector snail for the human-infecting parasite Schistosoma mansoni.</title>
        <authorList>
            <person name="Bu L."/>
            <person name="Lu L."/>
            <person name="Laidemitt M.R."/>
            <person name="Zhang S.M."/>
            <person name="Mutuku M."/>
            <person name="Mkoji G."/>
            <person name="Steinauer M."/>
            <person name="Loker E.S."/>
        </authorList>
    </citation>
    <scope>NUCLEOTIDE SEQUENCE</scope>
    <source>
        <strain evidence="2">KasaAsao</strain>
    </source>
</reference>
<feature type="non-terminal residue" evidence="2">
    <location>
        <position position="95"/>
    </location>
</feature>
<protein>
    <submittedName>
        <fullName evidence="2">Uncharacterized protein</fullName>
    </submittedName>
</protein>